<dbReference type="SUPFAM" id="SSF50965">
    <property type="entry name" value="Galactose oxidase, central domain"/>
    <property type="match status" value="1"/>
</dbReference>
<dbReference type="InterPro" id="IPR011043">
    <property type="entry name" value="Gal_Oxase/kelch_b-propeller"/>
</dbReference>
<reference evidence="6 7" key="1">
    <citation type="journal article" date="2013" name="PLoS Genet.">
        <title>The genome and development-dependent transcriptomes of Pyronema confluens: a window into fungal evolution.</title>
        <authorList>
            <person name="Traeger S."/>
            <person name="Altegoer F."/>
            <person name="Freitag M."/>
            <person name="Gabaldon T."/>
            <person name="Kempken F."/>
            <person name="Kumar A."/>
            <person name="Marcet-Houben M."/>
            <person name="Poggeler S."/>
            <person name="Stajich J.E."/>
            <person name="Nowrousian M."/>
        </authorList>
    </citation>
    <scope>NUCLEOTIDE SEQUENCE [LARGE SCALE GENOMIC DNA]</scope>
    <source>
        <strain evidence="7">CBS 100304</strain>
        <tissue evidence="6">Vegetative mycelium</tissue>
    </source>
</reference>
<dbReference type="EMBL" id="HF935475">
    <property type="protein sequence ID" value="CCX30784.1"/>
    <property type="molecule type" value="Genomic_DNA"/>
</dbReference>
<dbReference type="Pfam" id="PF20843">
    <property type="entry name" value="Rax2_3"/>
    <property type="match status" value="1"/>
</dbReference>
<keyword evidence="1" id="KW-0472">Membrane</keyword>
<evidence type="ECO:0000259" key="4">
    <source>
        <dbReference type="Pfam" id="PF20842"/>
    </source>
</evidence>
<sequence length="1232" mass="131200">MMRATSTTSSGGFWTLGAIALTASLASAIQKPESVVQPVFDLEGLGRVGLTGDFNGISLYEYNTQTQSMSNGSQALLTQLPNGIFTSQGISDSAINAMCVYETKDGQQKGIVVGGNFTSLGGVEAKGIAIYDSGSNQVTAMKDFNGKVNALLCDKDTNRVYVGGQFSVNSSENAIAWEDGEWKVLPFEGFTGPVATIARSNNNTILWGGNFDGLQNFSSPNVRDAQTLNIASSSITTEQTTGMAGFNDPTAITCTNDTSKQWLLGDGQRGSWTATFRFNMFPTKLRLINANFGGRSTESFRLTAFPLGGIMNLTYTDPATGQKKACTESCPLAAIDTAQDFSFVNVVGMKQIRLDILSFRGPGAGLSSVQLFQDEIFTYAISDLNEPACAAGTIRSASNSTGSWTERAAIPSGDSDYLEADISSADLTKTLVTFEPHIQQKGRYQVLVFTPGCINDGSCATRGRFEVGGVVTKDGKRIPPKDLFQTNFYDKYDIIYDGTVDPASQGFRPTITIKPTPQQTLATVRLVAQKVQFKLIGEATGGAKNSGSNSTSTGLNGVYEYDPASSETKDPMESRINKAGLKLNDNASISAIVVKDDITYLAGNLSAKDDKFQNFMMVDKNSDTLPDVPNGGLDKGVNTMVVMGDLIYVGGDFTRTKDGNPAGINYIASFDPSSKSWKALGGGVSGGSVNEIVPMSLNLTDGVVDALAVSGKFQKVRPDNSGEEIDALGFSVWVPSKNQWLQDINGESISLSGVLSASVKSGSDNIYAGSMQSNMFSSSGAIFLFDSPKKTVDMVPSPLKFTAASTLNSRKRSIQAMNTTGVNVGVFYKTDGQNLTILGGHFEAVAGSGSVKNFAIINHGKDDEVTGATTEFNEGSTVEAMKILDKKLYLGGALEGANSIGGIAIWDLDKFKIADTQPQPLSGGNATVYDISVRPNTKDIYVAGDFQSAGSLGCANLCIYQTDAGQWQDASNDNPGTIRAMKWLGKDRLIVAGDMKHNGTTANVVVYDAKQGRYLGIDADVTTILGPVTAIGLDSEKEDSFFITGRKENDGSPYIQKLNNKTFVEIKDPLSPTSLITSLQVLPVKSVSTHTETDLLHRNYVLLATGLLHITGFGNLSAMSYNGSDWTPLFLTSTSKGEAGRISNLFTEKEVSYALGKKKLAKGLVILISLAIALALVFLIVAGGVVAGYVRRAREGYTPAPTMASVEKSNAMQTRLPPRELFEHGGRGAPMI</sequence>
<gene>
    <name evidence="6" type="ORF">PCON_09187</name>
</gene>
<dbReference type="InterPro" id="IPR048265">
    <property type="entry name" value="Rax2-like_third"/>
</dbReference>
<accession>U4LFD3</accession>
<name>U4LFD3_PYROM</name>
<evidence type="ECO:0000256" key="1">
    <source>
        <dbReference type="SAM" id="Phobius"/>
    </source>
</evidence>
<evidence type="ECO:0000313" key="6">
    <source>
        <dbReference type="EMBL" id="CCX30784.1"/>
    </source>
</evidence>
<feature type="domain" description="Rax2-like third" evidence="5">
    <location>
        <begin position="377"/>
        <end position="536"/>
    </location>
</feature>
<dbReference type="InterPro" id="IPR048266">
    <property type="entry name" value="Rax2-like_second"/>
</dbReference>
<feature type="chain" id="PRO_5004651959" evidence="2">
    <location>
        <begin position="29"/>
        <end position="1232"/>
    </location>
</feature>
<feature type="signal peptide" evidence="2">
    <location>
        <begin position="1"/>
        <end position="28"/>
    </location>
</feature>
<proteinExistence type="predicted"/>
<dbReference type="eggNOG" id="ENOG502QQZD">
    <property type="taxonomic scope" value="Eukaryota"/>
</dbReference>
<dbReference type="Proteomes" id="UP000018144">
    <property type="component" value="Unassembled WGS sequence"/>
</dbReference>
<keyword evidence="1" id="KW-0812">Transmembrane</keyword>
<evidence type="ECO:0000256" key="2">
    <source>
        <dbReference type="SAM" id="SignalP"/>
    </source>
</evidence>
<feature type="domain" description="Rax2-like C-terminal" evidence="3">
    <location>
        <begin position="904"/>
        <end position="1154"/>
    </location>
</feature>
<dbReference type="STRING" id="1076935.U4LFD3"/>
<organism evidence="6 7">
    <name type="scientific">Pyronema omphalodes (strain CBS 100304)</name>
    <name type="common">Pyronema confluens</name>
    <dbReference type="NCBI Taxonomy" id="1076935"/>
    <lineage>
        <taxon>Eukaryota</taxon>
        <taxon>Fungi</taxon>
        <taxon>Dikarya</taxon>
        <taxon>Ascomycota</taxon>
        <taxon>Pezizomycotina</taxon>
        <taxon>Pezizomycetes</taxon>
        <taxon>Pezizales</taxon>
        <taxon>Pyronemataceae</taxon>
        <taxon>Pyronema</taxon>
    </lineage>
</organism>
<evidence type="ECO:0000259" key="3">
    <source>
        <dbReference type="Pfam" id="PF12768"/>
    </source>
</evidence>
<feature type="domain" description="Rax2-like second" evidence="4">
    <location>
        <begin position="223"/>
        <end position="366"/>
    </location>
</feature>
<dbReference type="OMA" id="NMYTPGC"/>
<evidence type="ECO:0000313" key="7">
    <source>
        <dbReference type="Proteomes" id="UP000018144"/>
    </source>
</evidence>
<dbReference type="PANTHER" id="PTHR31778">
    <property type="entry name" value="BUD SITE SELECTION PROTEIN RAX2"/>
    <property type="match status" value="1"/>
</dbReference>
<protein>
    <submittedName>
        <fullName evidence="6">Similar to Polarized growth protein rax2 acc. no. O14239</fullName>
    </submittedName>
</protein>
<dbReference type="GO" id="GO:1902929">
    <property type="term" value="C:plasma membrane of growing cell tip"/>
    <property type="evidence" value="ECO:0007669"/>
    <property type="project" value="TreeGrafter"/>
</dbReference>
<dbReference type="InterPro" id="IPR015915">
    <property type="entry name" value="Kelch-typ_b-propeller"/>
</dbReference>
<keyword evidence="7" id="KW-1185">Reference proteome</keyword>
<evidence type="ECO:0000259" key="5">
    <source>
        <dbReference type="Pfam" id="PF20843"/>
    </source>
</evidence>
<dbReference type="Pfam" id="PF20842">
    <property type="entry name" value="Rax2_2"/>
    <property type="match status" value="1"/>
</dbReference>
<dbReference type="SUPFAM" id="SSF69322">
    <property type="entry name" value="Tricorn protease domain 2"/>
    <property type="match status" value="2"/>
</dbReference>
<feature type="transmembrane region" description="Helical" evidence="1">
    <location>
        <begin position="1164"/>
        <end position="1190"/>
    </location>
</feature>
<dbReference type="Gene3D" id="2.120.10.80">
    <property type="entry name" value="Kelch-type beta propeller"/>
    <property type="match status" value="1"/>
</dbReference>
<keyword evidence="2" id="KW-0732">Signal</keyword>
<feature type="domain" description="Rax2-like C-terminal" evidence="3">
    <location>
        <begin position="92"/>
        <end position="213"/>
    </location>
</feature>
<dbReference type="AlphaFoldDB" id="U4LFD3"/>
<dbReference type="OrthoDB" id="2503993at2759"/>
<dbReference type="InterPro" id="IPR024982">
    <property type="entry name" value="Rax2-like_C"/>
</dbReference>
<dbReference type="Pfam" id="PF12768">
    <property type="entry name" value="Rax2"/>
    <property type="match status" value="2"/>
</dbReference>
<keyword evidence="1" id="KW-1133">Transmembrane helix</keyword>
<dbReference type="PANTHER" id="PTHR31778:SF2">
    <property type="entry name" value="BUD SITE SELECTION PROTEIN RAX2"/>
    <property type="match status" value="1"/>
</dbReference>